<protein>
    <submittedName>
        <fullName evidence="9">Cytochrome P-450 cyp509A1</fullName>
    </submittedName>
</protein>
<organism evidence="9 10">
    <name type="scientific">Hesseltinella vesiculosa</name>
    <dbReference type="NCBI Taxonomy" id="101127"/>
    <lineage>
        <taxon>Eukaryota</taxon>
        <taxon>Fungi</taxon>
        <taxon>Fungi incertae sedis</taxon>
        <taxon>Mucoromycota</taxon>
        <taxon>Mucoromycotina</taxon>
        <taxon>Mucoromycetes</taxon>
        <taxon>Mucorales</taxon>
        <taxon>Cunninghamellaceae</taxon>
        <taxon>Hesseltinella</taxon>
    </lineage>
</organism>
<accession>A0A1X2GK92</accession>
<feature type="binding site" description="axial binding residue" evidence="7">
    <location>
        <position position="489"/>
    </location>
    <ligand>
        <name>heme</name>
        <dbReference type="ChEBI" id="CHEBI:30413"/>
    </ligand>
    <ligandPart>
        <name>Fe</name>
        <dbReference type="ChEBI" id="CHEBI:18248"/>
    </ligandPart>
</feature>
<evidence type="ECO:0000256" key="4">
    <source>
        <dbReference type="ARBA" id="ARBA00023002"/>
    </source>
</evidence>
<dbReference type="SUPFAM" id="SSF48264">
    <property type="entry name" value="Cytochrome P450"/>
    <property type="match status" value="1"/>
</dbReference>
<evidence type="ECO:0000256" key="8">
    <source>
        <dbReference type="RuleBase" id="RU000461"/>
    </source>
</evidence>
<comment type="caution">
    <text evidence="9">The sequence shown here is derived from an EMBL/GenBank/DDBJ whole genome shotgun (WGS) entry which is preliminary data.</text>
</comment>
<dbReference type="OrthoDB" id="1470350at2759"/>
<keyword evidence="3 7" id="KW-0479">Metal-binding</keyword>
<dbReference type="GO" id="GO:0016705">
    <property type="term" value="F:oxidoreductase activity, acting on paired donors, with incorporation or reduction of molecular oxygen"/>
    <property type="evidence" value="ECO:0007669"/>
    <property type="project" value="InterPro"/>
</dbReference>
<evidence type="ECO:0000256" key="5">
    <source>
        <dbReference type="ARBA" id="ARBA00023004"/>
    </source>
</evidence>
<dbReference type="Gene3D" id="1.10.630.10">
    <property type="entry name" value="Cytochrome P450"/>
    <property type="match status" value="1"/>
</dbReference>
<dbReference type="Proteomes" id="UP000242146">
    <property type="component" value="Unassembled WGS sequence"/>
</dbReference>
<gene>
    <name evidence="9" type="ORF">DM01DRAFT_328577</name>
</gene>
<evidence type="ECO:0000256" key="2">
    <source>
        <dbReference type="ARBA" id="ARBA00022617"/>
    </source>
</evidence>
<dbReference type="InterPro" id="IPR017972">
    <property type="entry name" value="Cyt_P450_CS"/>
</dbReference>
<comment type="cofactor">
    <cofactor evidence="7">
        <name>heme</name>
        <dbReference type="ChEBI" id="CHEBI:30413"/>
    </cofactor>
</comment>
<evidence type="ECO:0000256" key="1">
    <source>
        <dbReference type="ARBA" id="ARBA00010617"/>
    </source>
</evidence>
<sequence length="545" mass="62027">MSQIIEHVNRLKTQLPLDSLINFYETYLAKHDSKGKRITLGVAISLAVVGRFIYNLGLPPKHLRRYPYATKWAVLKRSIIDKEPISVTYETLYQPLLKKGNGICVLPLEAGDWAIDVINPQAVKQILMKNDLFPKTKSTFDHGTLTHHIMGNSNIVFAVGDDWKRHRKVVNPAFKKQLPAQLFGNMTLKWFNVLDRDNSGDEFVVDFHDSMERLTLDIIGKSAFDFEFKSVEEKNSYWKEVYDHVMNAHKQPLYALFNILDKKFSSLIPSRKASFDLADEFLGMLKGVIEKKRASLKVNQNQGIDEKERDLLSLMIESEMRGDGQLSDEEILNDLVVFFIAGHDTTASSLCSVIYWLARYPEIQEKVRREVNGVMFPNGEPKEDVLPTLENTKQFVYINQVIKEALRLGGPAAKLGSGREAQQDVQLAGIDLFIPKGTLVNVNVYGMHHSEQVWEDPEAFNPDRFGEGGESEQHSGLAWVPFSNGQRQCIGMNFSIAEQRVIIAMILRRYELALPADSIHHERYVIGSSSTLAPVDLQIQFKKRY</sequence>
<comment type="similarity">
    <text evidence="1 8">Belongs to the cytochrome P450 family.</text>
</comment>
<dbReference type="GO" id="GO:0005506">
    <property type="term" value="F:iron ion binding"/>
    <property type="evidence" value="ECO:0007669"/>
    <property type="project" value="InterPro"/>
</dbReference>
<evidence type="ECO:0000256" key="7">
    <source>
        <dbReference type="PIRSR" id="PIRSR602401-1"/>
    </source>
</evidence>
<dbReference type="AlphaFoldDB" id="A0A1X2GK92"/>
<dbReference type="EMBL" id="MCGT01000011">
    <property type="protein sequence ID" value="ORX55730.1"/>
    <property type="molecule type" value="Genomic_DNA"/>
</dbReference>
<keyword evidence="5 7" id="KW-0408">Iron</keyword>
<dbReference type="PANTHER" id="PTHR24291:SF50">
    <property type="entry name" value="BIFUNCTIONAL ALBAFLAVENONE MONOOXYGENASE_TERPENE SYNTHASE"/>
    <property type="match status" value="1"/>
</dbReference>
<evidence type="ECO:0000313" key="9">
    <source>
        <dbReference type="EMBL" id="ORX55730.1"/>
    </source>
</evidence>
<dbReference type="InterPro" id="IPR001128">
    <property type="entry name" value="Cyt_P450"/>
</dbReference>
<dbReference type="Pfam" id="PF00067">
    <property type="entry name" value="p450"/>
    <property type="match status" value="1"/>
</dbReference>
<evidence type="ECO:0000256" key="3">
    <source>
        <dbReference type="ARBA" id="ARBA00022723"/>
    </source>
</evidence>
<name>A0A1X2GK92_9FUNG</name>
<dbReference type="PRINTS" id="PR00385">
    <property type="entry name" value="P450"/>
</dbReference>
<dbReference type="GO" id="GO:0020037">
    <property type="term" value="F:heme binding"/>
    <property type="evidence" value="ECO:0007669"/>
    <property type="project" value="InterPro"/>
</dbReference>
<proteinExistence type="inferred from homology"/>
<dbReference type="PRINTS" id="PR00463">
    <property type="entry name" value="EP450I"/>
</dbReference>
<dbReference type="InterPro" id="IPR050196">
    <property type="entry name" value="Cytochrome_P450_Monoox"/>
</dbReference>
<keyword evidence="2 7" id="KW-0349">Heme</keyword>
<dbReference type="GO" id="GO:0004497">
    <property type="term" value="F:monooxygenase activity"/>
    <property type="evidence" value="ECO:0007669"/>
    <property type="project" value="UniProtKB-KW"/>
</dbReference>
<dbReference type="InterPro" id="IPR036396">
    <property type="entry name" value="Cyt_P450_sf"/>
</dbReference>
<dbReference type="STRING" id="101127.A0A1X2GK92"/>
<evidence type="ECO:0000313" key="10">
    <source>
        <dbReference type="Proteomes" id="UP000242146"/>
    </source>
</evidence>
<keyword evidence="6 8" id="KW-0503">Monooxygenase</keyword>
<dbReference type="InterPro" id="IPR002401">
    <property type="entry name" value="Cyt_P450_E_grp-I"/>
</dbReference>
<keyword evidence="4 8" id="KW-0560">Oxidoreductase</keyword>
<reference evidence="9 10" key="1">
    <citation type="submission" date="2016-07" db="EMBL/GenBank/DDBJ databases">
        <title>Pervasive Adenine N6-methylation of Active Genes in Fungi.</title>
        <authorList>
            <consortium name="DOE Joint Genome Institute"/>
            <person name="Mondo S.J."/>
            <person name="Dannebaum R.O."/>
            <person name="Kuo R.C."/>
            <person name="Labutti K."/>
            <person name="Haridas S."/>
            <person name="Kuo A."/>
            <person name="Salamov A."/>
            <person name="Ahrendt S.R."/>
            <person name="Lipzen A."/>
            <person name="Sullivan W."/>
            <person name="Andreopoulos W.B."/>
            <person name="Clum A."/>
            <person name="Lindquist E."/>
            <person name="Daum C."/>
            <person name="Ramamoorthy G.K."/>
            <person name="Gryganskyi A."/>
            <person name="Culley D."/>
            <person name="Magnuson J.K."/>
            <person name="James T.Y."/>
            <person name="O'Malley M.A."/>
            <person name="Stajich J.E."/>
            <person name="Spatafora J.W."/>
            <person name="Visel A."/>
            <person name="Grigoriev I.V."/>
        </authorList>
    </citation>
    <scope>NUCLEOTIDE SEQUENCE [LARGE SCALE GENOMIC DNA]</scope>
    <source>
        <strain evidence="9 10">NRRL 3301</strain>
    </source>
</reference>
<keyword evidence="10" id="KW-1185">Reference proteome</keyword>
<dbReference type="PROSITE" id="PS00086">
    <property type="entry name" value="CYTOCHROME_P450"/>
    <property type="match status" value="1"/>
</dbReference>
<evidence type="ECO:0000256" key="6">
    <source>
        <dbReference type="ARBA" id="ARBA00023033"/>
    </source>
</evidence>
<dbReference type="PANTHER" id="PTHR24291">
    <property type="entry name" value="CYTOCHROME P450 FAMILY 4"/>
    <property type="match status" value="1"/>
</dbReference>